<evidence type="ECO:0000313" key="1">
    <source>
        <dbReference type="EMBL" id="KAI0033826.1"/>
    </source>
</evidence>
<reference evidence="1" key="2">
    <citation type="journal article" date="2022" name="New Phytol.">
        <title>Evolutionary transition to the ectomycorrhizal habit in the genomes of a hyperdiverse lineage of mushroom-forming fungi.</title>
        <authorList>
            <person name="Looney B."/>
            <person name="Miyauchi S."/>
            <person name="Morin E."/>
            <person name="Drula E."/>
            <person name="Courty P.E."/>
            <person name="Kohler A."/>
            <person name="Kuo A."/>
            <person name="LaButti K."/>
            <person name="Pangilinan J."/>
            <person name="Lipzen A."/>
            <person name="Riley R."/>
            <person name="Andreopoulos W."/>
            <person name="He G."/>
            <person name="Johnson J."/>
            <person name="Nolan M."/>
            <person name="Tritt A."/>
            <person name="Barry K.W."/>
            <person name="Grigoriev I.V."/>
            <person name="Nagy L.G."/>
            <person name="Hibbett D."/>
            <person name="Henrissat B."/>
            <person name="Matheny P.B."/>
            <person name="Labbe J."/>
            <person name="Martin F.M."/>
        </authorList>
    </citation>
    <scope>NUCLEOTIDE SEQUENCE</scope>
    <source>
        <strain evidence="1">EC-137</strain>
    </source>
</reference>
<accession>A0ACB8QQX2</accession>
<dbReference type="EMBL" id="MU273511">
    <property type="protein sequence ID" value="KAI0033826.1"/>
    <property type="molecule type" value="Genomic_DNA"/>
</dbReference>
<protein>
    <submittedName>
        <fullName evidence="1">Uncharacterized protein</fullName>
    </submittedName>
</protein>
<gene>
    <name evidence="1" type="ORF">K488DRAFT_46815</name>
</gene>
<dbReference type="Proteomes" id="UP000814128">
    <property type="component" value="Unassembled WGS sequence"/>
</dbReference>
<reference evidence="1" key="1">
    <citation type="submission" date="2021-02" db="EMBL/GenBank/DDBJ databases">
        <authorList>
            <consortium name="DOE Joint Genome Institute"/>
            <person name="Ahrendt S."/>
            <person name="Looney B.P."/>
            <person name="Miyauchi S."/>
            <person name="Morin E."/>
            <person name="Drula E."/>
            <person name="Courty P.E."/>
            <person name="Chicoki N."/>
            <person name="Fauchery L."/>
            <person name="Kohler A."/>
            <person name="Kuo A."/>
            <person name="Labutti K."/>
            <person name="Pangilinan J."/>
            <person name="Lipzen A."/>
            <person name="Riley R."/>
            <person name="Andreopoulos W."/>
            <person name="He G."/>
            <person name="Johnson J."/>
            <person name="Barry K.W."/>
            <person name="Grigoriev I.V."/>
            <person name="Nagy L."/>
            <person name="Hibbett D."/>
            <person name="Henrissat B."/>
            <person name="Matheny P.B."/>
            <person name="Labbe J."/>
            <person name="Martin F."/>
        </authorList>
    </citation>
    <scope>NUCLEOTIDE SEQUENCE</scope>
    <source>
        <strain evidence="1">EC-137</strain>
    </source>
</reference>
<name>A0ACB8QQX2_9AGAM</name>
<proteinExistence type="predicted"/>
<organism evidence="1 2">
    <name type="scientific">Vararia minispora EC-137</name>
    <dbReference type="NCBI Taxonomy" id="1314806"/>
    <lineage>
        <taxon>Eukaryota</taxon>
        <taxon>Fungi</taxon>
        <taxon>Dikarya</taxon>
        <taxon>Basidiomycota</taxon>
        <taxon>Agaricomycotina</taxon>
        <taxon>Agaricomycetes</taxon>
        <taxon>Russulales</taxon>
        <taxon>Lachnocladiaceae</taxon>
        <taxon>Vararia</taxon>
    </lineage>
</organism>
<sequence>MSRASGTMMSNVGNPQTYNGGDQRCCAQAEQVPAYHAGTRHAHQDLDPKDERTLANRLRHQEMHGHDEAEPNTVTDPLKPALDQGHQPSRGAQIDKELQEEDEEILRKKGIKSN</sequence>
<keyword evidence="2" id="KW-1185">Reference proteome</keyword>
<comment type="caution">
    <text evidence="1">The sequence shown here is derived from an EMBL/GenBank/DDBJ whole genome shotgun (WGS) entry which is preliminary data.</text>
</comment>
<evidence type="ECO:0000313" key="2">
    <source>
        <dbReference type="Proteomes" id="UP000814128"/>
    </source>
</evidence>